<dbReference type="PIRSF" id="PIRSF000189">
    <property type="entry name" value="D-aa_oxidase"/>
    <property type="match status" value="1"/>
</dbReference>
<dbReference type="InterPro" id="IPR023209">
    <property type="entry name" value="DAO"/>
</dbReference>
<evidence type="ECO:0000256" key="4">
    <source>
        <dbReference type="ARBA" id="ARBA00022827"/>
    </source>
</evidence>
<dbReference type="GO" id="GO:0005737">
    <property type="term" value="C:cytoplasm"/>
    <property type="evidence" value="ECO:0007669"/>
    <property type="project" value="TreeGrafter"/>
</dbReference>
<dbReference type="AlphaFoldDB" id="A0A9W9N3R9"/>
<evidence type="ECO:0000256" key="2">
    <source>
        <dbReference type="ARBA" id="ARBA00006730"/>
    </source>
</evidence>
<evidence type="ECO:0000256" key="3">
    <source>
        <dbReference type="ARBA" id="ARBA00022630"/>
    </source>
</evidence>
<dbReference type="GO" id="GO:0019478">
    <property type="term" value="P:D-amino acid catabolic process"/>
    <property type="evidence" value="ECO:0007669"/>
    <property type="project" value="TreeGrafter"/>
</dbReference>
<evidence type="ECO:0000313" key="8">
    <source>
        <dbReference type="Proteomes" id="UP001150904"/>
    </source>
</evidence>
<evidence type="ECO:0000259" key="6">
    <source>
        <dbReference type="Pfam" id="PF01266"/>
    </source>
</evidence>
<reference evidence="7" key="2">
    <citation type="journal article" date="2023" name="IMA Fungus">
        <title>Comparative genomic study of the Penicillium genus elucidates a diverse pangenome and 15 lateral gene transfer events.</title>
        <authorList>
            <person name="Petersen C."/>
            <person name="Sorensen T."/>
            <person name="Nielsen M.R."/>
            <person name="Sondergaard T.E."/>
            <person name="Sorensen J.L."/>
            <person name="Fitzpatrick D.A."/>
            <person name="Frisvad J.C."/>
            <person name="Nielsen K.L."/>
        </authorList>
    </citation>
    <scope>NUCLEOTIDE SEQUENCE</scope>
    <source>
        <strain evidence="7">IBT 15544</strain>
    </source>
</reference>
<dbReference type="EMBL" id="JAPQKR010000008">
    <property type="protein sequence ID" value="KAJ5212617.1"/>
    <property type="molecule type" value="Genomic_DNA"/>
</dbReference>
<name>A0A9W9N3R9_9EURO</name>
<accession>A0A9W9N3R9</accession>
<comment type="similarity">
    <text evidence="2">Belongs to the DAMOX/DASOX family.</text>
</comment>
<keyword evidence="5" id="KW-0560">Oxidoreductase</keyword>
<dbReference type="SUPFAM" id="SSF54373">
    <property type="entry name" value="FAD-linked reductases, C-terminal domain"/>
    <property type="match status" value="1"/>
</dbReference>
<dbReference type="GeneID" id="83178626"/>
<dbReference type="Gene3D" id="3.40.50.720">
    <property type="entry name" value="NAD(P)-binding Rossmann-like Domain"/>
    <property type="match status" value="1"/>
</dbReference>
<keyword evidence="8" id="KW-1185">Reference proteome</keyword>
<sequence>MSQGNIIIIGAGVLGLSTAIQLSRSGHKVTLIARDLPGDSTIDYASPWAGAHFQPSPAKTPAEQLEQQLMQETYRELDAIAQNHPEAGVAFIPAVEYFDSADPDSFLSKENGYINWPDFSIIDKTQYPPNHDIQMAVTYRSWVLNSPVYLLWLQKLAKELGVVIIRSQLTALEDAVPIFRHASDNHVGHISAVIDASGRGFNDPDSYPSRGQFVIVENEFDMTVSHHWADGSSTVVVPRPFGGGTVVGGTKEPGNWSEEISDSDTEMILKRVKNICPGIVGQDPAKENVLGFQIRQVYVARRPMRRGGLRLEQDVVGIQSPGDGRRVPLIHCYGAGQSGYKISWGVAKRVESLIADLK</sequence>
<gene>
    <name evidence="7" type="ORF">N7498_004263</name>
</gene>
<dbReference type="Proteomes" id="UP001150904">
    <property type="component" value="Unassembled WGS sequence"/>
</dbReference>
<comment type="cofactor">
    <cofactor evidence="1">
        <name>FAD</name>
        <dbReference type="ChEBI" id="CHEBI:57692"/>
    </cofactor>
</comment>
<dbReference type="RefSeq" id="XP_058310787.1">
    <property type="nucleotide sequence ID" value="XM_058451325.1"/>
</dbReference>
<protein>
    <recommendedName>
        <fullName evidence="6">FAD dependent oxidoreductase domain-containing protein</fullName>
    </recommendedName>
</protein>
<dbReference type="GO" id="GO:0003884">
    <property type="term" value="F:D-amino-acid oxidase activity"/>
    <property type="evidence" value="ECO:0007669"/>
    <property type="project" value="InterPro"/>
</dbReference>
<comment type="caution">
    <text evidence="7">The sequence shown here is derived from an EMBL/GenBank/DDBJ whole genome shotgun (WGS) entry which is preliminary data.</text>
</comment>
<dbReference type="GO" id="GO:0071949">
    <property type="term" value="F:FAD binding"/>
    <property type="evidence" value="ECO:0007669"/>
    <property type="project" value="InterPro"/>
</dbReference>
<evidence type="ECO:0000313" key="7">
    <source>
        <dbReference type="EMBL" id="KAJ5212617.1"/>
    </source>
</evidence>
<evidence type="ECO:0000256" key="5">
    <source>
        <dbReference type="ARBA" id="ARBA00023002"/>
    </source>
</evidence>
<dbReference type="PANTHER" id="PTHR11530:SF26">
    <property type="entry name" value="FAD DEPENDENT OXIDOREDUCTASE SUPERFAMILY (AFU_ORTHOLOGUE AFUA_5G13940)"/>
    <property type="match status" value="1"/>
</dbReference>
<keyword evidence="3" id="KW-0285">Flavoprotein</keyword>
<dbReference type="PANTHER" id="PTHR11530">
    <property type="entry name" value="D-AMINO ACID OXIDASE"/>
    <property type="match status" value="1"/>
</dbReference>
<dbReference type="Pfam" id="PF01266">
    <property type="entry name" value="DAO"/>
    <property type="match status" value="1"/>
</dbReference>
<evidence type="ECO:0000256" key="1">
    <source>
        <dbReference type="ARBA" id="ARBA00001974"/>
    </source>
</evidence>
<feature type="domain" description="FAD dependent oxidoreductase" evidence="6">
    <location>
        <begin position="6"/>
        <end position="350"/>
    </location>
</feature>
<organism evidence="7 8">
    <name type="scientific">Penicillium cinerascens</name>
    <dbReference type="NCBI Taxonomy" id="70096"/>
    <lineage>
        <taxon>Eukaryota</taxon>
        <taxon>Fungi</taxon>
        <taxon>Dikarya</taxon>
        <taxon>Ascomycota</taxon>
        <taxon>Pezizomycotina</taxon>
        <taxon>Eurotiomycetes</taxon>
        <taxon>Eurotiomycetidae</taxon>
        <taxon>Eurotiales</taxon>
        <taxon>Aspergillaceae</taxon>
        <taxon>Penicillium</taxon>
    </lineage>
</organism>
<proteinExistence type="inferred from homology"/>
<dbReference type="InterPro" id="IPR006076">
    <property type="entry name" value="FAD-dep_OxRdtase"/>
</dbReference>
<dbReference type="Gene3D" id="3.30.9.10">
    <property type="entry name" value="D-Amino Acid Oxidase, subunit A, domain 2"/>
    <property type="match status" value="1"/>
</dbReference>
<keyword evidence="4" id="KW-0274">FAD</keyword>
<dbReference type="OrthoDB" id="2015447at2759"/>
<dbReference type="SUPFAM" id="SSF51971">
    <property type="entry name" value="Nucleotide-binding domain"/>
    <property type="match status" value="1"/>
</dbReference>
<reference evidence="7" key="1">
    <citation type="submission" date="2022-12" db="EMBL/GenBank/DDBJ databases">
        <authorList>
            <person name="Petersen C."/>
        </authorList>
    </citation>
    <scope>NUCLEOTIDE SEQUENCE</scope>
    <source>
        <strain evidence="7">IBT 15544</strain>
    </source>
</reference>